<protein>
    <recommendedName>
        <fullName evidence="1">Enhanced intracellular survival protein domain-containing protein</fullName>
    </recommendedName>
</protein>
<dbReference type="InterPro" id="IPR036527">
    <property type="entry name" value="SCP2_sterol-bd_dom_sf"/>
</dbReference>
<feature type="non-terminal residue" evidence="2">
    <location>
        <position position="1"/>
    </location>
</feature>
<comment type="caution">
    <text evidence="2">The sequence shown here is derived from an EMBL/GenBank/DDBJ whole genome shotgun (WGS) entry which is preliminary data.</text>
</comment>
<dbReference type="Gene3D" id="3.30.1050.10">
    <property type="entry name" value="SCP2 sterol-binding domain"/>
    <property type="match status" value="1"/>
</dbReference>
<feature type="domain" description="Enhanced intracellular survival protein" evidence="1">
    <location>
        <begin position="1"/>
        <end position="40"/>
    </location>
</feature>
<reference evidence="2" key="1">
    <citation type="journal article" date="2014" name="Front. Microbiol.">
        <title>High frequency of phylogenetically diverse reductive dehalogenase-homologous genes in deep subseafloor sedimentary metagenomes.</title>
        <authorList>
            <person name="Kawai M."/>
            <person name="Futagami T."/>
            <person name="Toyoda A."/>
            <person name="Takaki Y."/>
            <person name="Nishi S."/>
            <person name="Hori S."/>
            <person name="Arai W."/>
            <person name="Tsubouchi T."/>
            <person name="Morono Y."/>
            <person name="Uchiyama I."/>
            <person name="Ito T."/>
            <person name="Fujiyama A."/>
            <person name="Inagaki F."/>
            <person name="Takami H."/>
        </authorList>
    </citation>
    <scope>NUCLEOTIDE SEQUENCE</scope>
    <source>
        <strain evidence="2">Expedition CK06-06</strain>
    </source>
</reference>
<dbReference type="InterPro" id="IPR025559">
    <property type="entry name" value="Eis_dom"/>
</dbReference>
<dbReference type="AlphaFoldDB" id="X0YQA1"/>
<dbReference type="SUPFAM" id="SSF55718">
    <property type="entry name" value="SCP-like"/>
    <property type="match status" value="1"/>
</dbReference>
<dbReference type="EMBL" id="BARS01054471">
    <property type="protein sequence ID" value="GAG49057.1"/>
    <property type="molecule type" value="Genomic_DNA"/>
</dbReference>
<proteinExistence type="predicted"/>
<evidence type="ECO:0000313" key="2">
    <source>
        <dbReference type="EMBL" id="GAG49057.1"/>
    </source>
</evidence>
<dbReference type="Pfam" id="PF13530">
    <property type="entry name" value="SCP2_2"/>
    <property type="match status" value="1"/>
</dbReference>
<accession>X0YQA1</accession>
<sequence>SLYTGWASSGTLARAGLLEDGSPEQLRALDAAFAGPTPWMMEEF</sequence>
<name>X0YQA1_9ZZZZ</name>
<organism evidence="2">
    <name type="scientific">marine sediment metagenome</name>
    <dbReference type="NCBI Taxonomy" id="412755"/>
    <lineage>
        <taxon>unclassified sequences</taxon>
        <taxon>metagenomes</taxon>
        <taxon>ecological metagenomes</taxon>
    </lineage>
</organism>
<evidence type="ECO:0000259" key="1">
    <source>
        <dbReference type="Pfam" id="PF13530"/>
    </source>
</evidence>
<gene>
    <name evidence="2" type="ORF">S01H1_80631</name>
</gene>